<evidence type="ECO:0000256" key="1">
    <source>
        <dbReference type="SAM" id="MobiDB-lite"/>
    </source>
</evidence>
<dbReference type="EMBL" id="LN831302">
    <property type="protein sequence ID" value="CQH62100.1"/>
    <property type="molecule type" value="Genomic_DNA"/>
</dbReference>
<evidence type="ECO:0000313" key="2">
    <source>
        <dbReference type="EMBL" id="CQH62100.1"/>
    </source>
</evidence>
<dbReference type="AlphaFoldDB" id="A0A0U5H7P4"/>
<organism evidence="2 3">
    <name type="scientific">Halobacterium hubeiense</name>
    <dbReference type="NCBI Taxonomy" id="1407499"/>
    <lineage>
        <taxon>Archaea</taxon>
        <taxon>Methanobacteriati</taxon>
        <taxon>Methanobacteriota</taxon>
        <taxon>Stenosarchaea group</taxon>
        <taxon>Halobacteria</taxon>
        <taxon>Halobacteriales</taxon>
        <taxon>Halobacteriaceae</taxon>
        <taxon>Halobacterium</taxon>
    </lineage>
</organism>
<dbReference type="Proteomes" id="UP000066737">
    <property type="component" value="Chromosome I"/>
</dbReference>
<evidence type="ECO:0000313" key="3">
    <source>
        <dbReference type="Proteomes" id="UP000066737"/>
    </source>
</evidence>
<name>A0A0U5H7P4_9EURY</name>
<dbReference type="KEGG" id="hhb:Hhub_3640"/>
<sequence length="50" mass="5399">MAVTQDREDETPAAGEGVAAFQSSPTRTVFTESDNPDGWISTDETVPVER</sequence>
<reference evidence="3" key="1">
    <citation type="journal article" date="2016" name="Environ. Microbiol.">
        <title>The complete genome of a viable archaeum isolated from 123-million-year-old rock salt.</title>
        <authorList>
            <person name="Jaakkola S.T."/>
            <person name="Pfeiffer F."/>
            <person name="Ravantti J.J."/>
            <person name="Guo Q."/>
            <person name="Liu Y."/>
            <person name="Chen X."/>
            <person name="Ma H."/>
            <person name="Yang C."/>
            <person name="Oksanen H.M."/>
            <person name="Bamford D.H."/>
        </authorList>
    </citation>
    <scope>NUCLEOTIDE SEQUENCE</scope>
    <source>
        <strain evidence="3">JI20-1</strain>
    </source>
</reference>
<dbReference type="RefSeq" id="WP_169793416.1">
    <property type="nucleotide sequence ID" value="NZ_CEML01000001.1"/>
</dbReference>
<accession>A0A0U5H7P4</accession>
<keyword evidence="3" id="KW-1185">Reference proteome</keyword>
<proteinExistence type="predicted"/>
<dbReference type="OrthoDB" id="204433at2157"/>
<dbReference type="GeneID" id="91108324"/>
<protein>
    <submittedName>
        <fullName evidence="2">Uncharacterized protein</fullName>
    </submittedName>
</protein>
<feature type="region of interest" description="Disordered" evidence="1">
    <location>
        <begin position="1"/>
        <end position="50"/>
    </location>
</feature>
<feature type="compositionally biased region" description="Polar residues" evidence="1">
    <location>
        <begin position="21"/>
        <end position="33"/>
    </location>
</feature>
<gene>
    <name evidence="2" type="ORF">HHUB_3640</name>
</gene>